<keyword evidence="1" id="KW-0175">Coiled coil</keyword>
<accession>A0A0F8YWT2</accession>
<protein>
    <submittedName>
        <fullName evidence="2">Uncharacterized protein</fullName>
    </submittedName>
</protein>
<sequence length="107" mass="11803">MSEMIKVLEFRAKQQHNKADEIEALAIVFLTFLEAKVAALQEDKARLIDHAEQLLELIGNGIPEPYKNHTCGAPNSHCDDHCQDIVSVARIINEAGAAIDAAKEKPE</sequence>
<feature type="coiled-coil region" evidence="1">
    <location>
        <begin position="30"/>
        <end position="57"/>
    </location>
</feature>
<dbReference type="EMBL" id="LAZR01063941">
    <property type="protein sequence ID" value="KKK58519.1"/>
    <property type="molecule type" value="Genomic_DNA"/>
</dbReference>
<proteinExistence type="predicted"/>
<comment type="caution">
    <text evidence="2">The sequence shown here is derived from an EMBL/GenBank/DDBJ whole genome shotgun (WGS) entry which is preliminary data.</text>
</comment>
<reference evidence="2" key="1">
    <citation type="journal article" date="2015" name="Nature">
        <title>Complex archaea that bridge the gap between prokaryotes and eukaryotes.</title>
        <authorList>
            <person name="Spang A."/>
            <person name="Saw J.H."/>
            <person name="Jorgensen S.L."/>
            <person name="Zaremba-Niedzwiedzka K."/>
            <person name="Martijn J."/>
            <person name="Lind A.E."/>
            <person name="van Eijk R."/>
            <person name="Schleper C."/>
            <person name="Guy L."/>
            <person name="Ettema T.J."/>
        </authorList>
    </citation>
    <scope>NUCLEOTIDE SEQUENCE</scope>
</reference>
<evidence type="ECO:0000256" key="1">
    <source>
        <dbReference type="SAM" id="Coils"/>
    </source>
</evidence>
<gene>
    <name evidence="2" type="ORF">LCGC14_3043630</name>
</gene>
<name>A0A0F8YWT2_9ZZZZ</name>
<dbReference type="AlphaFoldDB" id="A0A0F8YWT2"/>
<evidence type="ECO:0000313" key="2">
    <source>
        <dbReference type="EMBL" id="KKK58519.1"/>
    </source>
</evidence>
<organism evidence="2">
    <name type="scientific">marine sediment metagenome</name>
    <dbReference type="NCBI Taxonomy" id="412755"/>
    <lineage>
        <taxon>unclassified sequences</taxon>
        <taxon>metagenomes</taxon>
        <taxon>ecological metagenomes</taxon>
    </lineage>
</organism>